<evidence type="ECO:0000256" key="3">
    <source>
        <dbReference type="ARBA" id="ARBA00009677"/>
    </source>
</evidence>
<evidence type="ECO:0000256" key="2">
    <source>
        <dbReference type="ARBA" id="ARBA00004613"/>
    </source>
</evidence>
<dbReference type="NCBIfam" id="TIGR02492">
    <property type="entry name" value="flgK_ends"/>
    <property type="match status" value="1"/>
</dbReference>
<comment type="caution">
    <text evidence="11">The sequence shown here is derived from an EMBL/GenBank/DDBJ whole genome shotgun (WGS) entry which is preliminary data.</text>
</comment>
<evidence type="ECO:0000313" key="12">
    <source>
        <dbReference type="Proteomes" id="UP000305202"/>
    </source>
</evidence>
<evidence type="ECO:0000256" key="6">
    <source>
        <dbReference type="ARBA" id="ARBA00023143"/>
    </source>
</evidence>
<protein>
    <recommendedName>
        <fullName evidence="4 7">Flagellar hook-associated protein 1</fullName>
        <shortName evidence="7">HAP1</shortName>
    </recommendedName>
</protein>
<dbReference type="InterPro" id="IPR049119">
    <property type="entry name" value="FlgK_D2-like"/>
</dbReference>
<evidence type="ECO:0000256" key="5">
    <source>
        <dbReference type="ARBA" id="ARBA00022525"/>
    </source>
</evidence>
<keyword evidence="6 7" id="KW-0975">Bacterial flagellum</keyword>
<dbReference type="PANTHER" id="PTHR30033:SF1">
    <property type="entry name" value="FLAGELLAR HOOK-ASSOCIATED PROTEIN 1"/>
    <property type="match status" value="1"/>
</dbReference>
<name>A0ABY2SRC4_9HYPH</name>
<evidence type="ECO:0000256" key="4">
    <source>
        <dbReference type="ARBA" id="ARBA00016244"/>
    </source>
</evidence>
<comment type="similarity">
    <text evidence="3 7">Belongs to the flagella basal body rod proteins family.</text>
</comment>
<dbReference type="PANTHER" id="PTHR30033">
    <property type="entry name" value="FLAGELLAR HOOK-ASSOCIATED PROTEIN 1"/>
    <property type="match status" value="1"/>
</dbReference>
<keyword evidence="12" id="KW-1185">Reference proteome</keyword>
<accession>A0ABY2SRC4</accession>
<feature type="domain" description="Flagellar hook-associated protein FlgK helical" evidence="10">
    <location>
        <begin position="89"/>
        <end position="322"/>
    </location>
</feature>
<proteinExistence type="inferred from homology"/>
<evidence type="ECO:0000256" key="1">
    <source>
        <dbReference type="ARBA" id="ARBA00004365"/>
    </source>
</evidence>
<dbReference type="RefSeq" id="WP_136988564.1">
    <property type="nucleotide sequence ID" value="NZ_SZPQ01000002.1"/>
</dbReference>
<dbReference type="Proteomes" id="UP000305202">
    <property type="component" value="Unassembled WGS sequence"/>
</dbReference>
<evidence type="ECO:0000259" key="9">
    <source>
        <dbReference type="Pfam" id="PF21158"/>
    </source>
</evidence>
<keyword evidence="11" id="KW-0966">Cell projection</keyword>
<dbReference type="SUPFAM" id="SSF64518">
    <property type="entry name" value="Phase 1 flagellin"/>
    <property type="match status" value="1"/>
</dbReference>
<dbReference type="EMBL" id="SZPQ01000002">
    <property type="protein sequence ID" value="TKI08291.1"/>
    <property type="molecule type" value="Genomic_DNA"/>
</dbReference>
<dbReference type="InterPro" id="IPR002371">
    <property type="entry name" value="FlgK"/>
</dbReference>
<evidence type="ECO:0000259" key="10">
    <source>
        <dbReference type="Pfam" id="PF22638"/>
    </source>
</evidence>
<dbReference type="PRINTS" id="PR01005">
    <property type="entry name" value="FLGHOOKAP1"/>
</dbReference>
<comment type="subcellular location">
    <subcellularLocation>
        <location evidence="1 7">Bacterial flagellum</location>
    </subcellularLocation>
    <subcellularLocation>
        <location evidence="2 7">Secreted</location>
    </subcellularLocation>
</comment>
<reference evidence="11 12" key="1">
    <citation type="submission" date="2019-04" db="EMBL/GenBank/DDBJ databases">
        <authorList>
            <person name="Li M."/>
            <person name="Gao C."/>
        </authorList>
    </citation>
    <scope>NUCLEOTIDE SEQUENCE [LARGE SCALE GENOMIC DNA]</scope>
    <source>
        <strain evidence="11 12">BGMRC 2031</strain>
    </source>
</reference>
<dbReference type="InterPro" id="IPR053927">
    <property type="entry name" value="FlgK_helical"/>
</dbReference>
<feature type="domain" description="Flagellar hook-associated protein 1 D2-like" evidence="9">
    <location>
        <begin position="332"/>
        <end position="412"/>
    </location>
</feature>
<evidence type="ECO:0000313" key="11">
    <source>
        <dbReference type="EMBL" id="TKI08291.1"/>
    </source>
</evidence>
<keyword evidence="5 7" id="KW-0964">Secreted</keyword>
<evidence type="ECO:0000256" key="7">
    <source>
        <dbReference type="RuleBase" id="RU362065"/>
    </source>
</evidence>
<dbReference type="InterPro" id="IPR010930">
    <property type="entry name" value="Flg_bb/hook_C_dom"/>
</dbReference>
<keyword evidence="11" id="KW-0282">Flagellum</keyword>
<evidence type="ECO:0000259" key="8">
    <source>
        <dbReference type="Pfam" id="PF06429"/>
    </source>
</evidence>
<organism evidence="11 12">
    <name type="scientific">Martelella alba</name>
    <dbReference type="NCBI Taxonomy" id="2590451"/>
    <lineage>
        <taxon>Bacteria</taxon>
        <taxon>Pseudomonadati</taxon>
        <taxon>Pseudomonadota</taxon>
        <taxon>Alphaproteobacteria</taxon>
        <taxon>Hyphomicrobiales</taxon>
        <taxon>Aurantimonadaceae</taxon>
        <taxon>Martelella</taxon>
    </lineage>
</organism>
<dbReference type="Pfam" id="PF21158">
    <property type="entry name" value="flgK_1st_1"/>
    <property type="match status" value="1"/>
</dbReference>
<dbReference type="Pfam" id="PF22638">
    <property type="entry name" value="FlgK_D1"/>
    <property type="match status" value="1"/>
</dbReference>
<keyword evidence="11" id="KW-0969">Cilium</keyword>
<gene>
    <name evidence="7 11" type="primary">flgK</name>
    <name evidence="11" type="ORF">FCN80_03865</name>
</gene>
<sequence>MSSSLSNIAASGIKAAQIALDTVGNNITNSAVTGYNRETTQLAEQISSGTTGNGVSVTGVSRAYDSLIVSQLRSASTAAAASNSYYNQISQIDDMMSSSDTDLSTMMSNFFTSLQSLSNNASDSSARQTVIDSANTLVNQFKSTDSYLQTMDDSINQSLSSSADQINNYATQLANLNEQIVRAGGSDAPNSMLDQRDELVSELNNIIGVNASVQDNNSVNITFGNGLTLVQGNSAYQVEAVPSSADPTQTTLAYDRGTGTPVEIDEKTLTTGSVGGLLSFRSGALADARNALGQMALSLAGSFNAQHEQGVDLNGDAGEAFFDYDSPSVTYNTKNSGDASLAVAYSDTTQVQASDYSVKYTGGSWQVTRESDGSVIDADVGTDTDGNTTLSFDGLSVTVTGTPANNDKYTINTVSNVINSLSVAISDPAKIAAGEDDDDSGESDNRNAQALLALQTSKIVGGSSTLSTAYATLVSKIGTETSNAEATNTAQSNIVSELTTQQQSVSGVNLDEEYIDLSRYQQYYQANAQVLSTANDLFNSLLSAVAG</sequence>
<feature type="domain" description="Flagellar basal-body/hook protein C-terminal" evidence="8">
    <location>
        <begin position="505"/>
        <end position="543"/>
    </location>
</feature>
<dbReference type="Pfam" id="PF06429">
    <property type="entry name" value="Flg_bbr_C"/>
    <property type="match status" value="1"/>
</dbReference>